<dbReference type="InterPro" id="IPR001387">
    <property type="entry name" value="Cro/C1-type_HTH"/>
</dbReference>
<feature type="domain" description="HTH cro/C1-type" evidence="1">
    <location>
        <begin position="20"/>
        <end position="74"/>
    </location>
</feature>
<dbReference type="SMART" id="SM00530">
    <property type="entry name" value="HTH_XRE"/>
    <property type="match status" value="1"/>
</dbReference>
<accession>A0A5P2B6D1</accession>
<evidence type="ECO:0000313" key="3">
    <source>
        <dbReference type="Proteomes" id="UP000324106"/>
    </source>
</evidence>
<name>A0A5P2B6D1_STRVZ</name>
<dbReference type="InterPro" id="IPR024747">
    <property type="entry name" value="Pyridox_Oxase-rel"/>
</dbReference>
<protein>
    <submittedName>
        <fullName evidence="2">DNA-binding protein</fullName>
    </submittedName>
</protein>
<proteinExistence type="predicted"/>
<organism evidence="2 3">
    <name type="scientific">Streptomyces venezuelae</name>
    <dbReference type="NCBI Taxonomy" id="54571"/>
    <lineage>
        <taxon>Bacteria</taxon>
        <taxon>Bacillati</taxon>
        <taxon>Actinomycetota</taxon>
        <taxon>Actinomycetes</taxon>
        <taxon>Kitasatosporales</taxon>
        <taxon>Streptomycetaceae</taxon>
        <taxon>Streptomyces</taxon>
    </lineage>
</organism>
<evidence type="ECO:0000313" key="2">
    <source>
        <dbReference type="EMBL" id="QES23909.1"/>
    </source>
</evidence>
<dbReference type="SUPFAM" id="SSF47413">
    <property type="entry name" value="lambda repressor-like DNA-binding domains"/>
    <property type="match status" value="1"/>
</dbReference>
<dbReference type="OrthoDB" id="7062584at2"/>
<reference evidence="2 3" key="1">
    <citation type="submission" date="2018-05" db="EMBL/GenBank/DDBJ databases">
        <title>Streptomyces venezuelae.</title>
        <authorList>
            <person name="Kim W."/>
            <person name="Lee N."/>
            <person name="Cho B.-K."/>
        </authorList>
    </citation>
    <scope>NUCLEOTIDE SEQUENCE [LARGE SCALE GENOMIC DNA]</scope>
    <source>
        <strain evidence="2 3">ATCC 15068</strain>
    </source>
</reference>
<keyword evidence="2" id="KW-0238">DNA-binding</keyword>
<dbReference type="PROSITE" id="PS50943">
    <property type="entry name" value="HTH_CROC1"/>
    <property type="match status" value="1"/>
</dbReference>
<dbReference type="Proteomes" id="UP000324106">
    <property type="component" value="Chromosome"/>
</dbReference>
<dbReference type="Gene3D" id="1.10.260.40">
    <property type="entry name" value="lambda repressor-like DNA-binding domains"/>
    <property type="match status" value="1"/>
</dbReference>
<dbReference type="CDD" id="cd00093">
    <property type="entry name" value="HTH_XRE"/>
    <property type="match status" value="1"/>
</dbReference>
<evidence type="ECO:0000259" key="1">
    <source>
        <dbReference type="PROSITE" id="PS50943"/>
    </source>
</evidence>
<dbReference type="InterPro" id="IPR010982">
    <property type="entry name" value="Lambda_DNA-bd_dom_sf"/>
</dbReference>
<dbReference type="Pfam" id="PF01381">
    <property type="entry name" value="HTH_3"/>
    <property type="match status" value="1"/>
</dbReference>
<dbReference type="RefSeq" id="WP_150273250.1">
    <property type="nucleotide sequence ID" value="NZ_CP029194.1"/>
</dbReference>
<sequence>MNTAGAPDPSHATSDLGRRVAARRTRLGLSREDVAERAGSTPGYIGYVEEQAATPGIEFLLRLANALESTVQDLTGYTADLARGAARAGYRARMEEIGEAECWELLDGHGVGRVAVEGRDGLTVFPVNYQVVDGDVVFMTAADSALARASTAGVEVAFEEDHIDEAFSQGWSVLLVGPARTVSEEREVRRIKDAVHSAPWAGDGRDTVVILSPRRVTGRRIRVPGAPGTLSGPAD</sequence>
<gene>
    <name evidence="2" type="ORF">DEJ46_36310</name>
</gene>
<dbReference type="Gene3D" id="2.30.110.10">
    <property type="entry name" value="Electron Transport, Fmn-binding Protein, Chain A"/>
    <property type="match status" value="1"/>
</dbReference>
<dbReference type="SUPFAM" id="SSF50475">
    <property type="entry name" value="FMN-binding split barrel"/>
    <property type="match status" value="1"/>
</dbReference>
<dbReference type="Pfam" id="PF12900">
    <property type="entry name" value="Pyridox_ox_2"/>
    <property type="match status" value="1"/>
</dbReference>
<dbReference type="AlphaFoldDB" id="A0A5P2B6D1"/>
<dbReference type="InterPro" id="IPR012349">
    <property type="entry name" value="Split_barrel_FMN-bd"/>
</dbReference>
<dbReference type="EMBL" id="CP029194">
    <property type="protein sequence ID" value="QES23909.1"/>
    <property type="molecule type" value="Genomic_DNA"/>
</dbReference>
<dbReference type="GO" id="GO:0003677">
    <property type="term" value="F:DNA binding"/>
    <property type="evidence" value="ECO:0007669"/>
    <property type="project" value="UniProtKB-KW"/>
</dbReference>